<dbReference type="SUPFAM" id="SSF51197">
    <property type="entry name" value="Clavaminate synthase-like"/>
    <property type="match status" value="1"/>
</dbReference>
<dbReference type="GO" id="GO:0005829">
    <property type="term" value="C:cytosol"/>
    <property type="evidence" value="ECO:0007669"/>
    <property type="project" value="TreeGrafter"/>
</dbReference>
<reference evidence="2 3" key="1">
    <citation type="submission" date="2019-01" db="EMBL/GenBank/DDBJ databases">
        <title>Mucilaginibacter antarcticum sp. nov., isolated from antarctic soil.</title>
        <authorList>
            <person name="Yan Y.-Q."/>
            <person name="Du Z.-J."/>
        </authorList>
    </citation>
    <scope>NUCLEOTIDE SEQUENCE [LARGE SCALE GENOMIC DNA]</scope>
    <source>
        <strain evidence="2 3">F01003</strain>
    </source>
</reference>
<evidence type="ECO:0000256" key="1">
    <source>
        <dbReference type="SAM" id="SignalP"/>
    </source>
</evidence>
<evidence type="ECO:0000313" key="2">
    <source>
        <dbReference type="EMBL" id="RWY53672.1"/>
    </source>
</evidence>
<protein>
    <submittedName>
        <fullName evidence="2">DUF386 domain-containing protein</fullName>
    </submittedName>
</protein>
<keyword evidence="1" id="KW-0732">Signal</keyword>
<feature type="chain" id="PRO_5019031578" evidence="1">
    <location>
        <begin position="25"/>
        <end position="207"/>
    </location>
</feature>
<evidence type="ECO:0000313" key="3">
    <source>
        <dbReference type="Proteomes" id="UP000286701"/>
    </source>
</evidence>
<accession>A0A444MPX6</accession>
<gene>
    <name evidence="2" type="ORF">EPL05_06250</name>
</gene>
<dbReference type="InterPro" id="IPR004375">
    <property type="entry name" value="NanQ/TabA/YiaL"/>
</dbReference>
<dbReference type="EMBL" id="SBIW01000003">
    <property type="protein sequence ID" value="RWY53672.1"/>
    <property type="molecule type" value="Genomic_DNA"/>
</dbReference>
<dbReference type="NCBIfam" id="TIGR00022">
    <property type="entry name" value="YhcH/YjgK/YiaL family protein"/>
    <property type="match status" value="1"/>
</dbReference>
<dbReference type="Gene3D" id="2.60.120.370">
    <property type="entry name" value="YhcH/YjgK/YiaL"/>
    <property type="match status" value="1"/>
</dbReference>
<feature type="signal peptide" evidence="1">
    <location>
        <begin position="1"/>
        <end position="24"/>
    </location>
</feature>
<dbReference type="Proteomes" id="UP000286701">
    <property type="component" value="Unassembled WGS sequence"/>
</dbReference>
<organism evidence="2 3">
    <name type="scientific">Mucilaginibacter gilvus</name>
    <dbReference type="NCBI Taxonomy" id="2305909"/>
    <lineage>
        <taxon>Bacteria</taxon>
        <taxon>Pseudomonadati</taxon>
        <taxon>Bacteroidota</taxon>
        <taxon>Sphingobacteriia</taxon>
        <taxon>Sphingobacteriales</taxon>
        <taxon>Sphingobacteriaceae</taxon>
        <taxon>Mucilaginibacter</taxon>
    </lineage>
</organism>
<dbReference type="AlphaFoldDB" id="A0A444MPX6"/>
<dbReference type="Pfam" id="PF04074">
    <property type="entry name" value="DUF386"/>
    <property type="match status" value="1"/>
</dbReference>
<sequence>MKHLSAYKSLYILIAFIIYANVCAAQSTRTAWTEKTAKAWLKEKVWANGLKLNTHEPLNVVEFARQYEANKANWDKVIAFLRDRNLELMAPGKYPISGEDVFAIITEPAPKQLDSAGFESHRNFIDLHYVIKGEEKIYTQDKKDSVIVSKPYDETKDVENYAVKGQEYTATPKYFFLFFPGELHEPGIKSGGSTQVKKLVIKIRAVK</sequence>
<comment type="caution">
    <text evidence="2">The sequence shown here is derived from an EMBL/GenBank/DDBJ whole genome shotgun (WGS) entry which is preliminary data.</text>
</comment>
<keyword evidence="3" id="KW-1185">Reference proteome</keyword>
<proteinExistence type="predicted"/>
<dbReference type="PANTHER" id="PTHR34986:SF1">
    <property type="entry name" value="PROTEIN YIAL"/>
    <property type="match status" value="1"/>
</dbReference>
<dbReference type="RefSeq" id="WP_128533106.1">
    <property type="nucleotide sequence ID" value="NZ_SBIW01000003.1"/>
</dbReference>
<dbReference type="PANTHER" id="PTHR34986">
    <property type="entry name" value="EVOLVED BETA-GALACTOSIDASE SUBUNIT BETA"/>
    <property type="match status" value="1"/>
</dbReference>
<dbReference type="OrthoDB" id="9792756at2"/>
<name>A0A444MPX6_9SPHI</name>
<dbReference type="InterPro" id="IPR037012">
    <property type="entry name" value="NanQ/TabA/YiaL_sf"/>
</dbReference>